<dbReference type="PATRIC" id="fig|742737.3.peg.1142"/>
<dbReference type="InterPro" id="IPR009057">
    <property type="entry name" value="Homeodomain-like_sf"/>
</dbReference>
<feature type="modified residue" description="4-aspartylphosphate" evidence="6">
    <location>
        <position position="55"/>
    </location>
</feature>
<dbReference type="RefSeq" id="WP_006779123.1">
    <property type="nucleotide sequence ID" value="NZ_CP040506.1"/>
</dbReference>
<dbReference type="SMART" id="SM00448">
    <property type="entry name" value="REC"/>
    <property type="match status" value="1"/>
</dbReference>
<dbReference type="InterPro" id="IPR011006">
    <property type="entry name" value="CheY-like_superfamily"/>
</dbReference>
<dbReference type="GO" id="GO:0000160">
    <property type="term" value="P:phosphorelay signal transduction system"/>
    <property type="evidence" value="ECO:0007669"/>
    <property type="project" value="InterPro"/>
</dbReference>
<dbReference type="SUPFAM" id="SSF52172">
    <property type="entry name" value="CheY-like"/>
    <property type="match status" value="1"/>
</dbReference>
<proteinExistence type="predicted"/>
<dbReference type="InterPro" id="IPR001789">
    <property type="entry name" value="Sig_transdc_resp-reg_receiver"/>
</dbReference>
<dbReference type="SMART" id="SM00342">
    <property type="entry name" value="HTH_ARAC"/>
    <property type="match status" value="1"/>
</dbReference>
<dbReference type="GO" id="GO:0003700">
    <property type="term" value="F:DNA-binding transcription factor activity"/>
    <property type="evidence" value="ECO:0007669"/>
    <property type="project" value="InterPro"/>
</dbReference>
<comment type="function">
    <text evidence="5">May play the central regulatory role in sporulation. It may be an element of the effector pathway responsible for the activation of sporulation genes in response to nutritional stress. Spo0A may act in concert with spo0H (a sigma factor) to control the expression of some genes that are critical to the sporulation process.</text>
</comment>
<dbReference type="Pfam" id="PF12833">
    <property type="entry name" value="HTH_18"/>
    <property type="match status" value="1"/>
</dbReference>
<dbReference type="GO" id="GO:0043565">
    <property type="term" value="F:sequence-specific DNA binding"/>
    <property type="evidence" value="ECO:0007669"/>
    <property type="project" value="InterPro"/>
</dbReference>
<dbReference type="InterPro" id="IPR018060">
    <property type="entry name" value="HTH_AraC"/>
</dbReference>
<evidence type="ECO:0000256" key="1">
    <source>
        <dbReference type="ARBA" id="ARBA00018672"/>
    </source>
</evidence>
<evidence type="ECO:0000256" key="2">
    <source>
        <dbReference type="ARBA" id="ARBA00023015"/>
    </source>
</evidence>
<dbReference type="InterPro" id="IPR018062">
    <property type="entry name" value="HTH_AraC-typ_CS"/>
</dbReference>
<evidence type="ECO:0000313" key="9">
    <source>
        <dbReference type="EMBL" id="EHI61072.1"/>
    </source>
</evidence>
<dbReference type="OrthoDB" id="2990361at2"/>
<dbReference type="CDD" id="cd17536">
    <property type="entry name" value="REC_YesN-like"/>
    <property type="match status" value="1"/>
</dbReference>
<dbReference type="Gene3D" id="1.10.10.60">
    <property type="entry name" value="Homeodomain-like"/>
    <property type="match status" value="2"/>
</dbReference>
<evidence type="ECO:0000256" key="3">
    <source>
        <dbReference type="ARBA" id="ARBA00023125"/>
    </source>
</evidence>
<dbReference type="PANTHER" id="PTHR43280">
    <property type="entry name" value="ARAC-FAMILY TRANSCRIPTIONAL REGULATOR"/>
    <property type="match status" value="1"/>
</dbReference>
<dbReference type="Gene3D" id="3.40.50.2300">
    <property type="match status" value="1"/>
</dbReference>
<accession>G5IBV4</accession>
<evidence type="ECO:0000313" key="10">
    <source>
        <dbReference type="Proteomes" id="UP000005384"/>
    </source>
</evidence>
<name>G5IBV4_9FIRM</name>
<dbReference type="AlphaFoldDB" id="G5IBV4"/>
<gene>
    <name evidence="9" type="ORF">HMPREF9473_01137</name>
</gene>
<dbReference type="Pfam" id="PF00072">
    <property type="entry name" value="Response_reg"/>
    <property type="match status" value="1"/>
</dbReference>
<dbReference type="Proteomes" id="UP000005384">
    <property type="component" value="Unassembled WGS sequence"/>
</dbReference>
<evidence type="ECO:0000256" key="5">
    <source>
        <dbReference type="ARBA" id="ARBA00024867"/>
    </source>
</evidence>
<dbReference type="EMBL" id="ADLN01000009">
    <property type="protein sequence ID" value="EHI61072.1"/>
    <property type="molecule type" value="Genomic_DNA"/>
</dbReference>
<dbReference type="PANTHER" id="PTHR43280:SF2">
    <property type="entry name" value="HTH-TYPE TRANSCRIPTIONAL REGULATOR EXSA"/>
    <property type="match status" value="1"/>
</dbReference>
<evidence type="ECO:0000259" key="8">
    <source>
        <dbReference type="PROSITE" id="PS50110"/>
    </source>
</evidence>
<dbReference type="HOGENOM" id="CLU_000445_5_0_9"/>
<reference evidence="9 10" key="1">
    <citation type="submission" date="2011-08" db="EMBL/GenBank/DDBJ databases">
        <title>The Genome Sequence of Clostridium hathewayi WAL-18680.</title>
        <authorList>
            <consortium name="The Broad Institute Genome Sequencing Platform"/>
            <person name="Earl A."/>
            <person name="Ward D."/>
            <person name="Feldgarden M."/>
            <person name="Gevers D."/>
            <person name="Finegold S.M."/>
            <person name="Summanen P.H."/>
            <person name="Molitoris D.R."/>
            <person name="Song M."/>
            <person name="Daigneault M."/>
            <person name="Allen-Vercoe E."/>
            <person name="Young S.K."/>
            <person name="Zeng Q."/>
            <person name="Gargeya S."/>
            <person name="Fitzgerald M."/>
            <person name="Haas B."/>
            <person name="Abouelleil A."/>
            <person name="Alvarado L."/>
            <person name="Arachchi H.M."/>
            <person name="Berlin A."/>
            <person name="Brown A."/>
            <person name="Chapman S.B."/>
            <person name="Chen Z."/>
            <person name="Dunbar C."/>
            <person name="Freedman E."/>
            <person name="Gearin G."/>
            <person name="Gellesch M."/>
            <person name="Goldberg J."/>
            <person name="Griggs A."/>
            <person name="Gujja S."/>
            <person name="Heiman D."/>
            <person name="Howarth C."/>
            <person name="Larson L."/>
            <person name="Lui A."/>
            <person name="MacDonald P.J.P."/>
            <person name="Montmayeur A."/>
            <person name="Murphy C."/>
            <person name="Neiman D."/>
            <person name="Pearson M."/>
            <person name="Priest M."/>
            <person name="Roberts A."/>
            <person name="Saif S."/>
            <person name="Shea T."/>
            <person name="Shenoy N."/>
            <person name="Sisk P."/>
            <person name="Stolte C."/>
            <person name="Sykes S."/>
            <person name="Wortman J."/>
            <person name="Nusbaum C."/>
            <person name="Birren B."/>
        </authorList>
    </citation>
    <scope>NUCLEOTIDE SEQUENCE [LARGE SCALE GENOMIC DNA]</scope>
    <source>
        <strain evidence="9 10">WAL-18680</strain>
    </source>
</reference>
<comment type="caution">
    <text evidence="9">The sequence shown here is derived from an EMBL/GenBank/DDBJ whole genome shotgun (WGS) entry which is preliminary data.</text>
</comment>
<keyword evidence="6" id="KW-0597">Phosphoprotein</keyword>
<dbReference type="PROSITE" id="PS01124">
    <property type="entry name" value="HTH_ARAC_FAMILY_2"/>
    <property type="match status" value="1"/>
</dbReference>
<feature type="domain" description="Response regulatory" evidence="8">
    <location>
        <begin position="3"/>
        <end position="121"/>
    </location>
</feature>
<protein>
    <recommendedName>
        <fullName evidence="1">Stage 0 sporulation protein A homolog</fullName>
    </recommendedName>
</protein>
<organism evidence="9 10">
    <name type="scientific">Hungatella hathewayi WAL-18680</name>
    <dbReference type="NCBI Taxonomy" id="742737"/>
    <lineage>
        <taxon>Bacteria</taxon>
        <taxon>Bacillati</taxon>
        <taxon>Bacillota</taxon>
        <taxon>Clostridia</taxon>
        <taxon>Lachnospirales</taxon>
        <taxon>Lachnospiraceae</taxon>
        <taxon>Hungatella</taxon>
    </lineage>
</organism>
<evidence type="ECO:0000256" key="4">
    <source>
        <dbReference type="ARBA" id="ARBA00023163"/>
    </source>
</evidence>
<feature type="domain" description="HTH araC/xylS-type" evidence="7">
    <location>
        <begin position="404"/>
        <end position="502"/>
    </location>
</feature>
<keyword evidence="10" id="KW-1185">Reference proteome</keyword>
<dbReference type="PROSITE" id="PS50110">
    <property type="entry name" value="RESPONSE_REGULATORY"/>
    <property type="match status" value="1"/>
</dbReference>
<evidence type="ECO:0000256" key="6">
    <source>
        <dbReference type="PROSITE-ProRule" id="PRU00169"/>
    </source>
</evidence>
<keyword evidence="2" id="KW-0805">Transcription regulation</keyword>
<dbReference type="PROSITE" id="PS00041">
    <property type="entry name" value="HTH_ARAC_FAMILY_1"/>
    <property type="match status" value="1"/>
</dbReference>
<keyword evidence="3" id="KW-0238">DNA-binding</keyword>
<evidence type="ECO:0000259" key="7">
    <source>
        <dbReference type="PROSITE" id="PS01124"/>
    </source>
</evidence>
<keyword evidence="4" id="KW-0804">Transcription</keyword>
<sequence>MYHVLIVDDEYWVGRWLKELLEKSPFELGMIEVCQEVEAALFILKQKPVDILITDINMPVLTGLELIKYTKESGRKVPKAIVISGYDEFEYARQAIELEVLAYLIKPLEREAVYGAVKKAIDSLELEHRQIENAQTGYHAMVENILLELFCHPQNMPKERLAEIIAKRNLNGHYYVLGMIQNAGLEISMLVKEHLQDKLEKACRSRHVFLVRRDVHTWIFLVVGIENPSGFYIEQNVLLGILNGYLWGVSRPRTDFMELEEAVLEARDDIWQQHKRESAPEPVMLESEMKRTFLDAMEARDKEKIKQCSCEQEEAFLKSSYDITSCLNFYFILTGEILELLTDSYRQTREQTLLELIEEGYDFCVRIRGFYSIRPICRKFLEYSLKVVDCLKDAGPMTVSAIVLKVQRMMREQYASNLSLGAIADEFSINPSYFSKKFKDETGVNFVDYLSGVRIEQAKALLKNTDFSVAKISDQVGFHDARYFSKVFVSIVGMKPTEYRAECREDETI</sequence>
<dbReference type="SUPFAM" id="SSF46689">
    <property type="entry name" value="Homeodomain-like"/>
    <property type="match status" value="2"/>
</dbReference>